<keyword evidence="2" id="KW-0560">Oxidoreductase</keyword>
<feature type="domain" description="Aminomethyltransferase C-terminal" evidence="5">
    <location>
        <begin position="919"/>
        <end position="1004"/>
    </location>
</feature>
<dbReference type="AlphaFoldDB" id="A0A8G2BIC2"/>
<sequence length="1012" mass="109369">MSRQPNRIAPHATLGGGRIDRSRPLGFRFDGKSYTGYAGDTLASALLANDVHLVGRSFKYHRPRGILGLGAEEPNALIQLARGNRSEPNLRATQIELFDGLDASSQNRWPCLKYDVGAVNSTLHRLFPAGFYYKTFMWPASMWLTYEEVIRNAAGLGKAPEGPDPDRYEHMHTHPDVLIVGAGPAGLAAALAAGRTGARVVLADEQAEFGGSLLSEDDVFIDGKPGPDWVAEVVAELASMPEVTLLPRTCVHAYLDHNYLLAAERVTDHIGAVIPNTPRQRLWKIRAKQVVLAAGTLERPLVFRDNDRPGVMLSTAARGYAVRYGVTAGRKPLIVTGHDDGYRTALAYAARGAQVAAIVDLRPEPSGPLVDAAREKGIDILAGHSVAGAHGGHRVEGVDVAEMTTDGSGLAKVTRRIGCDLVAMCGGFNPTVHLFSQSRGKLRWDAELDAFVPATVHDPKHAPQASVGGCAGTMTIAQAVKDGIKAGLDAARATGSTARQPAAPKVDEPGMGEHRTVWVLPSDKPVGHKGKHFVDFQNDVTAADLNLAAREGYRSIEHVKRYTTTGMGTDQGKTSNVNALAIVAATLGTDIPAVGTTTFRPPYTPTTIGAYGGRNIGKLFDPVRTTAADPWHKAHGAKFEHVGQWMRPWYYPKAGETMRQAVDRECMAARNAVGILDASTLGKIDVRGKDSAEFLNRVYTNAWLKLGIGKCRYGLMLNDAGFVIDDGVTTRLADDRFHMTTTTGGAARVLSHLEEHLQTEWPDLEVYLTSVTEQWSVASICGAKCRELLAELCDDIDLSNDAFPFMAMKEGTVAGIPARVYRISFTGELSFEINVPRRYGMALWEALMAAGEKHGITPYGTEAMHVLRAERGFIIVGQETDGSVTPFDLAMDWIVSKTKTDFIGKRGLFRPDLMLPDRKQLVGLLTENPNEVLPEGAQIVEEVKPQPPMVMLGHVTSSYYSANCGRSIAMALVKGGHGRKGDTLSVPLAGKTIKVTVTDPVFFDLEGSRRDG</sequence>
<dbReference type="InterPro" id="IPR013977">
    <property type="entry name" value="GcvT_C"/>
</dbReference>
<organism evidence="7 8">
    <name type="scientific">Thalassobaculum litoreum DSM 18839</name>
    <dbReference type="NCBI Taxonomy" id="1123362"/>
    <lineage>
        <taxon>Bacteria</taxon>
        <taxon>Pseudomonadati</taxon>
        <taxon>Pseudomonadota</taxon>
        <taxon>Alphaproteobacteria</taxon>
        <taxon>Rhodospirillales</taxon>
        <taxon>Thalassobaculaceae</taxon>
        <taxon>Thalassobaculum</taxon>
    </lineage>
</organism>
<dbReference type="InterPro" id="IPR006222">
    <property type="entry name" value="GCVT_N"/>
</dbReference>
<reference evidence="7 8" key="1">
    <citation type="submission" date="2016-10" db="EMBL/GenBank/DDBJ databases">
        <authorList>
            <person name="Varghese N."/>
            <person name="Submissions S."/>
        </authorList>
    </citation>
    <scope>NUCLEOTIDE SEQUENCE [LARGE SCALE GENOMIC DNA]</scope>
    <source>
        <strain evidence="7 8">DSM 18839</strain>
    </source>
</reference>
<dbReference type="NCBIfam" id="TIGR01372">
    <property type="entry name" value="soxA"/>
    <property type="match status" value="1"/>
</dbReference>
<evidence type="ECO:0000259" key="4">
    <source>
        <dbReference type="Pfam" id="PF07992"/>
    </source>
</evidence>
<evidence type="ECO:0000259" key="5">
    <source>
        <dbReference type="Pfam" id="PF08669"/>
    </source>
</evidence>
<dbReference type="SUPFAM" id="SSF103025">
    <property type="entry name" value="Folate-binding domain"/>
    <property type="match status" value="1"/>
</dbReference>
<dbReference type="InterPro" id="IPR042204">
    <property type="entry name" value="2Fe-2S-bd_N"/>
</dbReference>
<dbReference type="Gene3D" id="1.10.10.1100">
    <property type="entry name" value="BFD-like [2Fe-2S]-binding domain"/>
    <property type="match status" value="1"/>
</dbReference>
<dbReference type="SUPFAM" id="SSF51905">
    <property type="entry name" value="FAD/NAD(P)-binding domain"/>
    <property type="match status" value="1"/>
</dbReference>
<dbReference type="Proteomes" id="UP000198615">
    <property type="component" value="Unassembled WGS sequence"/>
</dbReference>
<feature type="domain" description="GCVT N-terminal" evidence="3">
    <location>
        <begin position="630"/>
        <end position="899"/>
    </location>
</feature>
<feature type="domain" description="FAD/NAD(P)-binding" evidence="4">
    <location>
        <begin position="176"/>
        <end position="440"/>
    </location>
</feature>
<dbReference type="PRINTS" id="PR00368">
    <property type="entry name" value="FADPNR"/>
</dbReference>
<dbReference type="InterPro" id="IPR023753">
    <property type="entry name" value="FAD/NAD-binding_dom"/>
</dbReference>
<protein>
    <submittedName>
        <fullName evidence="7">Sarcosine oxidase subunit alpha</fullName>
    </submittedName>
</protein>
<dbReference type="Pfam" id="PF08669">
    <property type="entry name" value="GCV_T_C"/>
    <property type="match status" value="1"/>
</dbReference>
<proteinExistence type="inferred from homology"/>
<dbReference type="PANTHER" id="PTHR43757:SF2">
    <property type="entry name" value="AMINOMETHYLTRANSFERASE, MITOCHONDRIAL"/>
    <property type="match status" value="1"/>
</dbReference>
<comment type="similarity">
    <text evidence="1">Belongs to the GcvT family.</text>
</comment>
<dbReference type="PANTHER" id="PTHR43757">
    <property type="entry name" value="AMINOMETHYLTRANSFERASE"/>
    <property type="match status" value="1"/>
</dbReference>
<comment type="caution">
    <text evidence="7">The sequence shown here is derived from an EMBL/GenBank/DDBJ whole genome shotgun (WGS) entry which is preliminary data.</text>
</comment>
<dbReference type="GO" id="GO:0046653">
    <property type="term" value="P:tetrahydrofolate metabolic process"/>
    <property type="evidence" value="ECO:0007669"/>
    <property type="project" value="InterPro"/>
</dbReference>
<dbReference type="InterPro" id="IPR041117">
    <property type="entry name" value="SoxA_A3"/>
</dbReference>
<evidence type="ECO:0000256" key="1">
    <source>
        <dbReference type="ARBA" id="ARBA00008609"/>
    </source>
</evidence>
<dbReference type="Gene3D" id="3.50.50.60">
    <property type="entry name" value="FAD/NAD(P)-binding domain"/>
    <property type="match status" value="1"/>
</dbReference>
<dbReference type="Pfam" id="PF13510">
    <property type="entry name" value="Fer2_4"/>
    <property type="match status" value="1"/>
</dbReference>
<dbReference type="Pfam" id="PF17806">
    <property type="entry name" value="SO_alpha_A3"/>
    <property type="match status" value="1"/>
</dbReference>
<dbReference type="InterPro" id="IPR028896">
    <property type="entry name" value="GcvT/YgfZ/DmdA"/>
</dbReference>
<evidence type="ECO:0000313" key="7">
    <source>
        <dbReference type="EMBL" id="SDF86628.1"/>
    </source>
</evidence>
<dbReference type="InterPro" id="IPR029043">
    <property type="entry name" value="GcvT/YgfZ_C"/>
</dbReference>
<evidence type="ECO:0000259" key="6">
    <source>
        <dbReference type="Pfam" id="PF17806"/>
    </source>
</evidence>
<dbReference type="Pfam" id="PF01571">
    <property type="entry name" value="GCV_T"/>
    <property type="match status" value="1"/>
</dbReference>
<dbReference type="PIRSF" id="PIRSF037980">
    <property type="entry name" value="SoxA"/>
    <property type="match status" value="1"/>
</dbReference>
<evidence type="ECO:0000259" key="3">
    <source>
        <dbReference type="Pfam" id="PF01571"/>
    </source>
</evidence>
<feature type="domain" description="SoxA A3" evidence="6">
    <location>
        <begin position="529"/>
        <end position="611"/>
    </location>
</feature>
<dbReference type="Gene3D" id="3.30.1360.120">
    <property type="entry name" value="Probable tRNA modification gtpase trme, domain 1"/>
    <property type="match status" value="1"/>
</dbReference>
<dbReference type="GO" id="GO:0008115">
    <property type="term" value="F:sarcosine oxidase activity"/>
    <property type="evidence" value="ECO:0007669"/>
    <property type="project" value="InterPro"/>
</dbReference>
<accession>A0A8G2BIC2</accession>
<dbReference type="InterPro" id="IPR006277">
    <property type="entry name" value="Sarcosine_oxidase_asu"/>
</dbReference>
<evidence type="ECO:0000256" key="2">
    <source>
        <dbReference type="ARBA" id="ARBA00023002"/>
    </source>
</evidence>
<evidence type="ECO:0000313" key="8">
    <source>
        <dbReference type="Proteomes" id="UP000198615"/>
    </source>
</evidence>
<dbReference type="Pfam" id="PF07992">
    <property type="entry name" value="Pyr_redox_2"/>
    <property type="match status" value="1"/>
</dbReference>
<dbReference type="InterPro" id="IPR027266">
    <property type="entry name" value="TrmE/GcvT-like"/>
</dbReference>
<dbReference type="SUPFAM" id="SSF101790">
    <property type="entry name" value="Aminomethyltransferase beta-barrel domain"/>
    <property type="match status" value="1"/>
</dbReference>
<dbReference type="InterPro" id="IPR041854">
    <property type="entry name" value="BFD-like_2Fe2S-bd_dom_sf"/>
</dbReference>
<gene>
    <name evidence="7" type="ORF">SAMN05660686_02612</name>
</gene>
<dbReference type="PRINTS" id="PR00469">
    <property type="entry name" value="PNDRDTASEII"/>
</dbReference>
<dbReference type="Gene3D" id="3.10.20.440">
    <property type="entry name" value="2Fe-2S iron-sulphur cluster binding domain, sarcosine oxidase, alpha subunit, N-terminal domain"/>
    <property type="match status" value="1"/>
</dbReference>
<dbReference type="InterPro" id="IPR036188">
    <property type="entry name" value="FAD/NAD-bd_sf"/>
</dbReference>
<name>A0A8G2BIC2_9PROT</name>
<keyword evidence="8" id="KW-1185">Reference proteome</keyword>
<dbReference type="RefSeq" id="WP_245701972.1">
    <property type="nucleotide sequence ID" value="NZ_FNBW01000007.1"/>
</dbReference>
<dbReference type="EMBL" id="FNBW01000007">
    <property type="protein sequence ID" value="SDF86628.1"/>
    <property type="molecule type" value="Genomic_DNA"/>
</dbReference>